<proteinExistence type="inferred from homology"/>
<sequence>MSATLLFSILNVLGIFVFGLSGAMVAIRRNFDVFGILVLAIATGVAGGIIRDVLLGAVPPEALRTFWPMAIAAVAGLCAFFFTSLIERFKRPVMLLDAIGLGVFAVAGCRKALVLGVDPPGAILLGVMTAIGGGVLRDIMAAEVPRVLHEDVYALAAFAGATTYASCLWLGIAETPAASGAVLLAVGLRLASVRFGWTLPRPPSS</sequence>
<dbReference type="AlphaFoldDB" id="A0A4U7N4W0"/>
<evidence type="ECO:0000313" key="9">
    <source>
        <dbReference type="EMBL" id="TKZ20597.1"/>
    </source>
</evidence>
<evidence type="ECO:0000256" key="1">
    <source>
        <dbReference type="ARBA" id="ARBA00004651"/>
    </source>
</evidence>
<dbReference type="Proteomes" id="UP000306575">
    <property type="component" value="Unassembled WGS sequence"/>
</dbReference>
<keyword evidence="4 7" id="KW-0812">Transmembrane</keyword>
<dbReference type="PANTHER" id="PTHR30506">
    <property type="entry name" value="INNER MEMBRANE PROTEIN"/>
    <property type="match status" value="1"/>
</dbReference>
<evidence type="ECO:0000313" key="10">
    <source>
        <dbReference type="Proteomes" id="UP000306575"/>
    </source>
</evidence>
<evidence type="ECO:0000256" key="3">
    <source>
        <dbReference type="ARBA" id="ARBA00022475"/>
    </source>
</evidence>
<evidence type="ECO:0000256" key="7">
    <source>
        <dbReference type="SAM" id="Phobius"/>
    </source>
</evidence>
<protein>
    <submittedName>
        <fullName evidence="9">Trimeric intracellular cation channel family protein</fullName>
    </submittedName>
</protein>
<gene>
    <name evidence="9" type="ORF">FAP39_09910</name>
</gene>
<dbReference type="Pfam" id="PF03458">
    <property type="entry name" value="Gly_transporter"/>
    <property type="match status" value="2"/>
</dbReference>
<reference evidence="9 10" key="1">
    <citation type="submission" date="2019-04" db="EMBL/GenBank/DDBJ databases">
        <title>Genome sequence of Pelagicola litoralis CL-ES2.</title>
        <authorList>
            <person name="Cao J."/>
        </authorList>
    </citation>
    <scope>NUCLEOTIDE SEQUENCE [LARGE SCALE GENOMIC DNA]</scope>
    <source>
        <strain evidence="9 10">CL-ES2</strain>
    </source>
</reference>
<evidence type="ECO:0000256" key="6">
    <source>
        <dbReference type="ARBA" id="ARBA00023136"/>
    </source>
</evidence>
<comment type="caution">
    <text evidence="9">The sequence shown here is derived from an EMBL/GenBank/DDBJ whole genome shotgun (WGS) entry which is preliminary data.</text>
</comment>
<comment type="subcellular location">
    <subcellularLocation>
        <location evidence="1">Cell membrane</location>
        <topology evidence="1">Multi-pass membrane protein</topology>
    </subcellularLocation>
</comment>
<dbReference type="PANTHER" id="PTHR30506:SF3">
    <property type="entry name" value="UPF0126 INNER MEMBRANE PROTEIN YADS-RELATED"/>
    <property type="match status" value="1"/>
</dbReference>
<accession>A0A4U7N4W0</accession>
<feature type="transmembrane region" description="Helical" evidence="7">
    <location>
        <begin position="121"/>
        <end position="140"/>
    </location>
</feature>
<name>A0A4U7N4W0_9RHOB</name>
<evidence type="ECO:0000256" key="5">
    <source>
        <dbReference type="ARBA" id="ARBA00022989"/>
    </source>
</evidence>
<evidence type="ECO:0000259" key="8">
    <source>
        <dbReference type="Pfam" id="PF03458"/>
    </source>
</evidence>
<evidence type="ECO:0000256" key="2">
    <source>
        <dbReference type="ARBA" id="ARBA00008193"/>
    </source>
</evidence>
<keyword evidence="6 7" id="KW-0472">Membrane</keyword>
<keyword evidence="5 7" id="KW-1133">Transmembrane helix</keyword>
<dbReference type="InterPro" id="IPR005115">
    <property type="entry name" value="Gly_transporter"/>
</dbReference>
<dbReference type="OrthoDB" id="9791874at2"/>
<keyword evidence="3" id="KW-1003">Cell membrane</keyword>
<dbReference type="EMBL" id="SULI01000010">
    <property type="protein sequence ID" value="TKZ20597.1"/>
    <property type="molecule type" value="Genomic_DNA"/>
</dbReference>
<dbReference type="RefSeq" id="WP_138016246.1">
    <property type="nucleotide sequence ID" value="NZ_SULI01000010.1"/>
</dbReference>
<feature type="domain" description="Glycine transporter" evidence="8">
    <location>
        <begin position="95"/>
        <end position="165"/>
    </location>
</feature>
<comment type="similarity">
    <text evidence="2">Belongs to the UPF0126 family.</text>
</comment>
<keyword evidence="10" id="KW-1185">Reference proteome</keyword>
<feature type="transmembrane region" description="Helical" evidence="7">
    <location>
        <begin position="152"/>
        <end position="172"/>
    </location>
</feature>
<feature type="transmembrane region" description="Helical" evidence="7">
    <location>
        <begin position="66"/>
        <end position="86"/>
    </location>
</feature>
<evidence type="ECO:0000256" key="4">
    <source>
        <dbReference type="ARBA" id="ARBA00022692"/>
    </source>
</evidence>
<organism evidence="9 10">
    <name type="scientific">Shimia litoralis</name>
    <dbReference type="NCBI Taxonomy" id="420403"/>
    <lineage>
        <taxon>Bacteria</taxon>
        <taxon>Pseudomonadati</taxon>
        <taxon>Pseudomonadota</taxon>
        <taxon>Alphaproteobacteria</taxon>
        <taxon>Rhodobacterales</taxon>
        <taxon>Roseobacteraceae</taxon>
    </lineage>
</organism>
<feature type="transmembrane region" description="Helical" evidence="7">
    <location>
        <begin position="6"/>
        <end position="27"/>
    </location>
</feature>
<feature type="domain" description="Glycine transporter" evidence="8">
    <location>
        <begin position="9"/>
        <end position="82"/>
    </location>
</feature>
<feature type="transmembrane region" description="Helical" evidence="7">
    <location>
        <begin position="34"/>
        <end position="54"/>
    </location>
</feature>
<dbReference type="GO" id="GO:0005886">
    <property type="term" value="C:plasma membrane"/>
    <property type="evidence" value="ECO:0007669"/>
    <property type="project" value="UniProtKB-SubCell"/>
</dbReference>